<proteinExistence type="predicted"/>
<evidence type="ECO:0000313" key="1">
    <source>
        <dbReference type="EMBL" id="ASY62468.1"/>
    </source>
</evidence>
<dbReference type="Proteomes" id="UP000217211">
    <property type="component" value="Chromosome"/>
</dbReference>
<organism evidence="1 2">
    <name type="scientific">Sinorhizobium sojae CCBAU 05684</name>
    <dbReference type="NCBI Taxonomy" id="716928"/>
    <lineage>
        <taxon>Bacteria</taxon>
        <taxon>Pseudomonadati</taxon>
        <taxon>Pseudomonadota</taxon>
        <taxon>Alphaproteobacteria</taxon>
        <taxon>Hyphomicrobiales</taxon>
        <taxon>Rhizobiaceae</taxon>
        <taxon>Sinorhizobium/Ensifer group</taxon>
        <taxon>Sinorhizobium</taxon>
    </lineage>
</organism>
<dbReference type="RefSeq" id="WP_050980179.1">
    <property type="nucleotide sequence ID" value="NZ_AJQT01000109.1"/>
</dbReference>
<dbReference type="OrthoDB" id="8457032at2"/>
<dbReference type="KEGG" id="esj:SJ05684_c10100"/>
<sequence length="374" mass="41628">MSIEIKPLEWHTPPWSINLSRAVTIIGAYAVWTHHEANGRWFWRLENSIATEGECGSEVEARSAAQSDFDARIRSAIERKAEPVAWEDPETRKKVVRLALKHWNDDQAPCLWNYENRDHYIIRAAFELASSTPPAEPVTDNGEFPDDVMKLAREACKAILGREAHFDHMPKSIASVIMADRAGRMKLRFDNEWLKAKIASDGDCECEAGAALSASPSPVTVESDPVAWTTETNLAAAKHDPELALTMWGKPTGREHVALYRSAPPSPVGESRDARLPDDIIERLLAVGRVEWGTSLYQADEKHVEDFRDTLRITREHFATEADETAIHGVYLEGTGTVLAHTGNSPNSPQHARILVGAWNQLVDMALAAKDQQS</sequence>
<evidence type="ECO:0000313" key="2">
    <source>
        <dbReference type="Proteomes" id="UP000217211"/>
    </source>
</evidence>
<dbReference type="STRING" id="716928.GCA_000261485_04776"/>
<reference evidence="1 2" key="1">
    <citation type="submission" date="2017-08" db="EMBL/GenBank/DDBJ databases">
        <title>Multipartite genome sequences of Sinorhizobium species nodulating soybeans.</title>
        <authorList>
            <person name="Tian C.F."/>
        </authorList>
    </citation>
    <scope>NUCLEOTIDE SEQUENCE [LARGE SCALE GENOMIC DNA]</scope>
    <source>
        <strain evidence="1 2">CCBAU 05684</strain>
    </source>
</reference>
<dbReference type="EMBL" id="CP023067">
    <property type="protein sequence ID" value="ASY62468.1"/>
    <property type="molecule type" value="Genomic_DNA"/>
</dbReference>
<accession>A0A249P983</accession>
<protein>
    <submittedName>
        <fullName evidence="1">Uncharacterized protein</fullName>
    </submittedName>
</protein>
<dbReference type="AlphaFoldDB" id="A0A249P983"/>
<gene>
    <name evidence="1" type="ORF">SJ05684_c10100</name>
</gene>
<name>A0A249P983_9HYPH</name>
<keyword evidence="2" id="KW-1185">Reference proteome</keyword>